<dbReference type="Pfam" id="PF10080">
    <property type="entry name" value="FtrD-like"/>
    <property type="match status" value="1"/>
</dbReference>
<protein>
    <recommendedName>
        <fullName evidence="2">Membrane iron-sulfur containing protein FtrD-like domain-containing protein</fullName>
    </recommendedName>
</protein>
<feature type="signal peptide" evidence="1">
    <location>
        <begin position="1"/>
        <end position="20"/>
    </location>
</feature>
<accession>C0ETD3</accession>
<comment type="caution">
    <text evidence="3">The sequence shown here is derived from an EMBL/GenBank/DDBJ whole genome shotgun (WGS) entry which is preliminary data.</text>
</comment>
<feature type="domain" description="Membrane iron-sulfur containing protein FtrD-like" evidence="2">
    <location>
        <begin position="55"/>
        <end position="158"/>
    </location>
</feature>
<name>C0ETD3_9FIRM</name>
<dbReference type="InterPro" id="IPR018758">
    <property type="entry name" value="FtrD-like"/>
</dbReference>
<dbReference type="EMBL" id="ACEP01000036">
    <property type="protein sequence ID" value="EEG37461.1"/>
    <property type="molecule type" value="Genomic_DNA"/>
</dbReference>
<evidence type="ECO:0000313" key="4">
    <source>
        <dbReference type="Proteomes" id="UP000003174"/>
    </source>
</evidence>
<keyword evidence="1" id="KW-0732">Signal</keyword>
<organism evidence="3 4">
    <name type="scientific">Anaerobutyricum hallii DSM 3353</name>
    <dbReference type="NCBI Taxonomy" id="411469"/>
    <lineage>
        <taxon>Bacteria</taxon>
        <taxon>Bacillati</taxon>
        <taxon>Bacillota</taxon>
        <taxon>Clostridia</taxon>
        <taxon>Lachnospirales</taxon>
        <taxon>Lachnospiraceae</taxon>
        <taxon>Anaerobutyricum</taxon>
    </lineage>
</organism>
<feature type="chain" id="PRO_5038387832" description="Membrane iron-sulfur containing protein FtrD-like domain-containing protein" evidence="1">
    <location>
        <begin position="21"/>
        <end position="164"/>
    </location>
</feature>
<evidence type="ECO:0000259" key="2">
    <source>
        <dbReference type="Pfam" id="PF10080"/>
    </source>
</evidence>
<gene>
    <name evidence="3" type="ORF">EUBHAL_00664</name>
</gene>
<evidence type="ECO:0000313" key="3">
    <source>
        <dbReference type="EMBL" id="EEG37461.1"/>
    </source>
</evidence>
<dbReference type="PROSITE" id="PS51257">
    <property type="entry name" value="PROKAR_LIPOPROTEIN"/>
    <property type="match status" value="1"/>
</dbReference>
<reference evidence="3 4" key="2">
    <citation type="submission" date="2009-02" db="EMBL/GenBank/DDBJ databases">
        <title>Draft genome sequence of Eubacterium hallii (DSM 3353).</title>
        <authorList>
            <person name="Sudarsanam P."/>
            <person name="Ley R."/>
            <person name="Guruge J."/>
            <person name="Turnbaugh P.J."/>
            <person name="Mahowald M."/>
            <person name="Liep D."/>
            <person name="Gordon J."/>
        </authorList>
    </citation>
    <scope>NUCLEOTIDE SEQUENCE [LARGE SCALE GENOMIC DNA]</scope>
    <source>
        <strain evidence="3 4">DSM 3353</strain>
    </source>
</reference>
<dbReference type="eggNOG" id="COG4393">
    <property type="taxonomic scope" value="Bacteria"/>
</dbReference>
<evidence type="ECO:0000256" key="1">
    <source>
        <dbReference type="SAM" id="SignalP"/>
    </source>
</evidence>
<reference evidence="3 4" key="1">
    <citation type="submission" date="2009-01" db="EMBL/GenBank/DDBJ databases">
        <authorList>
            <person name="Fulton L."/>
            <person name="Clifton S."/>
            <person name="Fulton B."/>
            <person name="Xu J."/>
            <person name="Minx P."/>
            <person name="Pepin K.H."/>
            <person name="Johnson M."/>
            <person name="Bhonagiri V."/>
            <person name="Nash W.E."/>
            <person name="Mardis E.R."/>
            <person name="Wilson R.K."/>
        </authorList>
    </citation>
    <scope>NUCLEOTIDE SEQUENCE [LARGE SCALE GENOMIC DNA]</scope>
    <source>
        <strain evidence="3 4">DSM 3353</strain>
    </source>
</reference>
<dbReference type="AlphaFoldDB" id="C0ETD3"/>
<sequence length="164" mass="18111">MKKYIMTIMMMIILSLTTLSGCGKEKASTSASGVNATQKIASGENLTIPVKEISEKASFYSVEVDGTQMEVIAVKDSDGNIRTAFNTCQICYDSGNGYYKQEDDELVCQNCGNSFTMNQIGESAGGCNPWPILEEDKTETDSEIKISYEFLKESSDIFENWKVN</sequence>
<proteinExistence type="predicted"/>
<dbReference type="Proteomes" id="UP000003174">
    <property type="component" value="Unassembled WGS sequence"/>
</dbReference>